<proteinExistence type="predicted"/>
<sequence>MDEASRVIAGAQAGQTHRVIRPGTPCPCQSRPNMMPPDPWTNRGSALTAPPAAMSTQVDITSVIGEVKE</sequence>
<protein>
    <submittedName>
        <fullName evidence="2">Uncharacterized protein</fullName>
    </submittedName>
</protein>
<dbReference type="AlphaFoldDB" id="A0A6J4I7Q4"/>
<feature type="region of interest" description="Disordered" evidence="1">
    <location>
        <begin position="1"/>
        <end position="50"/>
    </location>
</feature>
<accession>A0A6J4I7Q4</accession>
<reference evidence="2" key="1">
    <citation type="submission" date="2020-02" db="EMBL/GenBank/DDBJ databases">
        <authorList>
            <person name="Meier V. D."/>
        </authorList>
    </citation>
    <scope>NUCLEOTIDE SEQUENCE</scope>
    <source>
        <strain evidence="2">AVDCRST_MAG83</strain>
    </source>
</reference>
<evidence type="ECO:0000313" key="2">
    <source>
        <dbReference type="EMBL" id="CAA9244752.1"/>
    </source>
</evidence>
<dbReference type="EMBL" id="CADCTE010000101">
    <property type="protein sequence ID" value="CAA9244752.1"/>
    <property type="molecule type" value="Genomic_DNA"/>
</dbReference>
<evidence type="ECO:0000256" key="1">
    <source>
        <dbReference type="SAM" id="MobiDB-lite"/>
    </source>
</evidence>
<name>A0A6J4I7Q4_9MICC</name>
<gene>
    <name evidence="2" type="ORF">AVDCRST_MAG83-2173</name>
</gene>
<organism evidence="2">
    <name type="scientific">uncultured Arthrobacter sp</name>
    <dbReference type="NCBI Taxonomy" id="114050"/>
    <lineage>
        <taxon>Bacteria</taxon>
        <taxon>Bacillati</taxon>
        <taxon>Actinomycetota</taxon>
        <taxon>Actinomycetes</taxon>
        <taxon>Micrococcales</taxon>
        <taxon>Micrococcaceae</taxon>
        <taxon>Arthrobacter</taxon>
        <taxon>environmental samples</taxon>
    </lineage>
</organism>